<proteinExistence type="inferred from homology"/>
<evidence type="ECO:0000256" key="15">
    <source>
        <dbReference type="ARBA" id="ARBA00075285"/>
    </source>
</evidence>
<dbReference type="PANTHER" id="PTHR43501:SF1">
    <property type="entry name" value="CYTOSOL NON-SPECIFIC DIPEPTIDASE"/>
    <property type="match status" value="1"/>
</dbReference>
<dbReference type="Gene3D" id="3.40.630.10">
    <property type="entry name" value="Zn peptidases"/>
    <property type="match status" value="2"/>
</dbReference>
<comment type="catalytic activity">
    <reaction evidence="10">
        <text>Hydrolysis of dipeptides, preferentially hydrophobic dipeptides including prolyl amino acids.</text>
        <dbReference type="EC" id="3.4.13.18"/>
    </reaction>
</comment>
<dbReference type="GO" id="GO:0046872">
    <property type="term" value="F:metal ion binding"/>
    <property type="evidence" value="ECO:0007669"/>
    <property type="project" value="UniProtKB-KW"/>
</dbReference>
<keyword evidence="7 20" id="KW-0224">Dipeptidase</keyword>
<evidence type="ECO:0000256" key="2">
    <source>
        <dbReference type="ARBA" id="ARBA00001947"/>
    </source>
</evidence>
<dbReference type="SUPFAM" id="SSF53187">
    <property type="entry name" value="Zn-dependent exopeptidases"/>
    <property type="match status" value="1"/>
</dbReference>
<dbReference type="PIRSF" id="PIRSF016599">
    <property type="entry name" value="Xaa-His_dipept"/>
    <property type="match status" value="1"/>
</dbReference>
<sequence length="483" mass="49900">MSDSPLAALAPAAVWSAFADLCAIPHPSRHEAAIVALLKRRAEAKGLPAEIDAKGNLIVRKPATKGRETRPGVVLQAHVDMVPQANADTPHDFAADPIRPRVDGDWVAATGTTLGADNGIGAAAMLALIEDDALPHGPLEFLFTVEEEIGLNGARAVAPGVLKGDVLLNLDSEDDSRITIGCAGGRDVVATLPLTRGEPGDAACLDISVKGLRGGHSGLDIHLGHGNAIRILAGILRAAREAAPSLRVSSLQGGSARNAIPREAQARIAVGKAEEAACRAAIAARFAEARAELAHADPGLIVEVERSTPAPVFPAEASAALIRAINACPDGIARLSDTLPGTPETSSNLGVIATAEDGVRITCMVRSSVDSARDALCARIEDAFALAGGRAEFGPAYPGWQPNPEARILGVLSEIHAKGCGAPPEVSTIHAGLECAILGAAYPHWDMASIGPVIRNPHSPDERVEIASVGRFWRLLTGTLAAV</sequence>
<organism evidence="20">
    <name type="scientific">uncultured Alphaproteobacteria bacterium</name>
    <dbReference type="NCBI Taxonomy" id="91750"/>
    <lineage>
        <taxon>Bacteria</taxon>
        <taxon>Pseudomonadati</taxon>
        <taxon>Pseudomonadota</taxon>
        <taxon>Alphaproteobacteria</taxon>
        <taxon>environmental samples</taxon>
    </lineage>
</organism>
<keyword evidence="3" id="KW-0645">Protease</keyword>
<dbReference type="CDD" id="cd03890">
    <property type="entry name" value="M20_pepD"/>
    <property type="match status" value="1"/>
</dbReference>
<dbReference type="GO" id="GO:0005829">
    <property type="term" value="C:cytosol"/>
    <property type="evidence" value="ECO:0007669"/>
    <property type="project" value="TreeGrafter"/>
</dbReference>
<keyword evidence="9" id="KW-0170">Cobalt</keyword>
<gene>
    <name evidence="20" type="primary">pepD</name>
    <name evidence="20" type="ORF">KL86APRO_10881</name>
</gene>
<dbReference type="GO" id="GO:0006508">
    <property type="term" value="P:proteolysis"/>
    <property type="evidence" value="ECO:0007669"/>
    <property type="project" value="UniProtKB-KW"/>
</dbReference>
<dbReference type="SUPFAM" id="SSF55031">
    <property type="entry name" value="Bacterial exopeptidase dimerisation domain"/>
    <property type="match status" value="1"/>
</dbReference>
<evidence type="ECO:0000256" key="18">
    <source>
        <dbReference type="ARBA" id="ARBA00078074"/>
    </source>
</evidence>
<dbReference type="InterPro" id="IPR001160">
    <property type="entry name" value="Peptidase_M20C"/>
</dbReference>
<keyword evidence="8" id="KW-0482">Metalloprotease</keyword>
<dbReference type="EC" id="3.4.13.18" evidence="11"/>
<dbReference type="GO" id="GO:0070573">
    <property type="term" value="F:metallodipeptidase activity"/>
    <property type="evidence" value="ECO:0007669"/>
    <property type="project" value="TreeGrafter"/>
</dbReference>
<dbReference type="PRINTS" id="PR00934">
    <property type="entry name" value="XHISDIPTASE"/>
</dbReference>
<accession>A0A212JDE5</accession>
<name>A0A212JDE5_9PROT</name>
<evidence type="ECO:0000256" key="1">
    <source>
        <dbReference type="ARBA" id="ARBA00001941"/>
    </source>
</evidence>
<dbReference type="FunFam" id="3.40.630.10:FF:000015">
    <property type="entry name" value="Aminoacyl-histidine dipeptidase PepD"/>
    <property type="match status" value="1"/>
</dbReference>
<evidence type="ECO:0000256" key="7">
    <source>
        <dbReference type="ARBA" id="ARBA00022997"/>
    </source>
</evidence>
<comment type="cofactor">
    <cofactor evidence="2">
        <name>Zn(2+)</name>
        <dbReference type="ChEBI" id="CHEBI:29105"/>
    </cofactor>
</comment>
<dbReference type="InterPro" id="IPR036264">
    <property type="entry name" value="Bact_exopeptidase_dim_dom"/>
</dbReference>
<comment type="similarity">
    <text evidence="13">Belongs to the peptidase M20C family.</text>
</comment>
<evidence type="ECO:0000256" key="8">
    <source>
        <dbReference type="ARBA" id="ARBA00023049"/>
    </source>
</evidence>
<evidence type="ECO:0000256" key="11">
    <source>
        <dbReference type="ARBA" id="ARBA00038976"/>
    </source>
</evidence>
<keyword evidence="5 20" id="KW-0378">Hydrolase</keyword>
<evidence type="ECO:0000256" key="10">
    <source>
        <dbReference type="ARBA" id="ARBA00036421"/>
    </source>
</evidence>
<dbReference type="Pfam" id="PF01546">
    <property type="entry name" value="Peptidase_M20"/>
    <property type="match status" value="1"/>
</dbReference>
<comment type="cofactor">
    <cofactor evidence="1">
        <name>Co(2+)</name>
        <dbReference type="ChEBI" id="CHEBI:48828"/>
    </cofactor>
</comment>
<evidence type="ECO:0000256" key="9">
    <source>
        <dbReference type="ARBA" id="ARBA00023285"/>
    </source>
</evidence>
<evidence type="ECO:0000313" key="20">
    <source>
        <dbReference type="EMBL" id="SBV97418.1"/>
    </source>
</evidence>
<evidence type="ECO:0000256" key="16">
    <source>
        <dbReference type="ARBA" id="ARBA00076004"/>
    </source>
</evidence>
<evidence type="ECO:0000256" key="13">
    <source>
        <dbReference type="ARBA" id="ARBA00061423"/>
    </source>
</evidence>
<evidence type="ECO:0000256" key="17">
    <source>
        <dbReference type="ARBA" id="ARBA00077688"/>
    </source>
</evidence>
<dbReference type="Pfam" id="PF07687">
    <property type="entry name" value="M20_dimer"/>
    <property type="match status" value="1"/>
</dbReference>
<dbReference type="NCBIfam" id="TIGR01893">
    <property type="entry name" value="aa-his-dipept"/>
    <property type="match status" value="1"/>
</dbReference>
<protein>
    <recommendedName>
        <fullName evidence="14">Cytosol non-specific dipeptidase</fullName>
        <ecNumber evidence="11">3.4.13.18</ecNumber>
    </recommendedName>
    <alternativeName>
        <fullName evidence="17">Aminoacyl-histidine dipeptidase</fullName>
    </alternativeName>
    <alternativeName>
        <fullName evidence="16">Beta-alanyl-histidine dipeptidase</fullName>
    </alternativeName>
    <alternativeName>
        <fullName evidence="15">Carnosinase</fullName>
    </alternativeName>
    <alternativeName>
        <fullName evidence="12">Peptidase D</fullName>
    </alternativeName>
    <alternativeName>
        <fullName evidence="18">Xaa-His dipeptidase</fullName>
    </alternativeName>
</protein>
<dbReference type="PANTHER" id="PTHR43501">
    <property type="entry name" value="CYTOSOL NON-SPECIFIC DIPEPTIDASE"/>
    <property type="match status" value="1"/>
</dbReference>
<dbReference type="EMBL" id="FLUO01000001">
    <property type="protein sequence ID" value="SBV97418.1"/>
    <property type="molecule type" value="Genomic_DNA"/>
</dbReference>
<dbReference type="InterPro" id="IPR002933">
    <property type="entry name" value="Peptidase_M20"/>
</dbReference>
<evidence type="ECO:0000256" key="4">
    <source>
        <dbReference type="ARBA" id="ARBA00022723"/>
    </source>
</evidence>
<feature type="domain" description="Peptidase M20 dimerisation" evidence="19">
    <location>
        <begin position="208"/>
        <end position="284"/>
    </location>
</feature>
<dbReference type="InterPro" id="IPR011650">
    <property type="entry name" value="Peptidase_M20_dimer"/>
</dbReference>
<reference evidence="20" key="1">
    <citation type="submission" date="2016-04" db="EMBL/GenBank/DDBJ databases">
        <authorList>
            <person name="Evans L.H."/>
            <person name="Alamgir A."/>
            <person name="Owens N."/>
            <person name="Weber N.D."/>
            <person name="Virtaneva K."/>
            <person name="Barbian K."/>
            <person name="Babar A."/>
            <person name="Rosenke K."/>
        </authorList>
    </citation>
    <scope>NUCLEOTIDE SEQUENCE</scope>
    <source>
        <strain evidence="20">86</strain>
    </source>
</reference>
<dbReference type="AlphaFoldDB" id="A0A212JDE5"/>
<evidence type="ECO:0000256" key="14">
    <source>
        <dbReference type="ARBA" id="ARBA00071271"/>
    </source>
</evidence>
<keyword evidence="6" id="KW-0862">Zinc</keyword>
<dbReference type="FunFam" id="3.40.630.10:FF:000018">
    <property type="entry name" value="Aminoacyl-histidine dipeptidase PepD"/>
    <property type="match status" value="1"/>
</dbReference>
<evidence type="ECO:0000256" key="3">
    <source>
        <dbReference type="ARBA" id="ARBA00022670"/>
    </source>
</evidence>
<keyword evidence="4" id="KW-0479">Metal-binding</keyword>
<evidence type="ECO:0000256" key="6">
    <source>
        <dbReference type="ARBA" id="ARBA00022833"/>
    </source>
</evidence>
<evidence type="ECO:0000256" key="5">
    <source>
        <dbReference type="ARBA" id="ARBA00022801"/>
    </source>
</evidence>
<evidence type="ECO:0000256" key="12">
    <source>
        <dbReference type="ARBA" id="ARBA00044252"/>
    </source>
</evidence>
<evidence type="ECO:0000259" key="19">
    <source>
        <dbReference type="Pfam" id="PF07687"/>
    </source>
</evidence>